<keyword evidence="2" id="KW-1185">Reference proteome</keyword>
<sequence>MFNSVPSLLREYGIPSNYCDADWLHKSVPSLFVSSSPHLPCKTVLWRISGLPIPVKTRFISDLKCIVKDLTMLMRRPA</sequence>
<name>A0A2H3K6E4_WOLCO</name>
<dbReference type="AlphaFoldDB" id="A0A2H3K6E4"/>
<reference evidence="1 2" key="1">
    <citation type="journal article" date="2012" name="Science">
        <title>The Paleozoic origin of enzymatic lignin decomposition reconstructed from 31 fungal genomes.</title>
        <authorList>
            <person name="Floudas D."/>
            <person name="Binder M."/>
            <person name="Riley R."/>
            <person name="Barry K."/>
            <person name="Blanchette R.A."/>
            <person name="Henrissat B."/>
            <person name="Martinez A.T."/>
            <person name="Otillar R."/>
            <person name="Spatafora J.W."/>
            <person name="Yadav J.S."/>
            <person name="Aerts A."/>
            <person name="Benoit I."/>
            <person name="Boyd A."/>
            <person name="Carlson A."/>
            <person name="Copeland A."/>
            <person name="Coutinho P.M."/>
            <person name="de Vries R.P."/>
            <person name="Ferreira P."/>
            <person name="Findley K."/>
            <person name="Foster B."/>
            <person name="Gaskell J."/>
            <person name="Glotzer D."/>
            <person name="Gorecki P."/>
            <person name="Heitman J."/>
            <person name="Hesse C."/>
            <person name="Hori C."/>
            <person name="Igarashi K."/>
            <person name="Jurgens J.A."/>
            <person name="Kallen N."/>
            <person name="Kersten P."/>
            <person name="Kohler A."/>
            <person name="Kuees U."/>
            <person name="Kumar T.K.A."/>
            <person name="Kuo A."/>
            <person name="LaButti K."/>
            <person name="Larrondo L.F."/>
            <person name="Lindquist E."/>
            <person name="Ling A."/>
            <person name="Lombard V."/>
            <person name="Lucas S."/>
            <person name="Lundell T."/>
            <person name="Martin R."/>
            <person name="McLaughlin D.J."/>
            <person name="Morgenstern I."/>
            <person name="Morin E."/>
            <person name="Murat C."/>
            <person name="Nagy L.G."/>
            <person name="Nolan M."/>
            <person name="Ohm R.A."/>
            <person name="Patyshakuliyeva A."/>
            <person name="Rokas A."/>
            <person name="Ruiz-Duenas F.J."/>
            <person name="Sabat G."/>
            <person name="Salamov A."/>
            <person name="Samejima M."/>
            <person name="Schmutz J."/>
            <person name="Slot J.C."/>
            <person name="St John F."/>
            <person name="Stenlid J."/>
            <person name="Sun H."/>
            <person name="Sun S."/>
            <person name="Syed K."/>
            <person name="Tsang A."/>
            <person name="Wiebenga A."/>
            <person name="Young D."/>
            <person name="Pisabarro A."/>
            <person name="Eastwood D.C."/>
            <person name="Martin F."/>
            <person name="Cullen D."/>
            <person name="Grigoriev I.V."/>
            <person name="Hibbett D.S."/>
        </authorList>
    </citation>
    <scope>NUCLEOTIDE SEQUENCE [LARGE SCALE GENOMIC DNA]</scope>
    <source>
        <strain evidence="1 2">MD-104</strain>
    </source>
</reference>
<evidence type="ECO:0000313" key="2">
    <source>
        <dbReference type="Proteomes" id="UP000218811"/>
    </source>
</evidence>
<accession>A0A2H3K6E4</accession>
<evidence type="ECO:0000313" key="1">
    <source>
        <dbReference type="EMBL" id="PCH44007.1"/>
    </source>
</evidence>
<dbReference type="EMBL" id="KB468157">
    <property type="protein sequence ID" value="PCH44007.1"/>
    <property type="molecule type" value="Genomic_DNA"/>
</dbReference>
<organism evidence="1 2">
    <name type="scientific">Wolfiporia cocos (strain MD-104)</name>
    <name type="common">Brown rot fungus</name>
    <dbReference type="NCBI Taxonomy" id="742152"/>
    <lineage>
        <taxon>Eukaryota</taxon>
        <taxon>Fungi</taxon>
        <taxon>Dikarya</taxon>
        <taxon>Basidiomycota</taxon>
        <taxon>Agaricomycotina</taxon>
        <taxon>Agaricomycetes</taxon>
        <taxon>Polyporales</taxon>
        <taxon>Phaeolaceae</taxon>
        <taxon>Wolfiporia</taxon>
    </lineage>
</organism>
<proteinExistence type="predicted"/>
<dbReference type="Proteomes" id="UP000218811">
    <property type="component" value="Unassembled WGS sequence"/>
</dbReference>
<protein>
    <submittedName>
        <fullName evidence="1">Uncharacterized protein</fullName>
    </submittedName>
</protein>
<gene>
    <name evidence="1" type="ORF">WOLCODRAFT_138747</name>
</gene>